<reference evidence="1 2" key="1">
    <citation type="submission" date="2016-06" db="EMBL/GenBank/DDBJ databases">
        <title>Draft genome sequence of Flavobacterium succinicans strain DD5b.</title>
        <authorList>
            <person name="Poehlein A."/>
            <person name="Daniel R."/>
            <person name="Simeonova D.D."/>
        </authorList>
    </citation>
    <scope>NUCLEOTIDE SEQUENCE [LARGE SCALE GENOMIC DNA]</scope>
    <source>
        <strain evidence="1 2">DD5b</strain>
    </source>
</reference>
<evidence type="ECO:0000313" key="1">
    <source>
        <dbReference type="EMBL" id="OAZ02948.1"/>
    </source>
</evidence>
<organism evidence="1 2">
    <name type="scientific">Flavobacterium succinicans</name>
    <dbReference type="NCBI Taxonomy" id="29536"/>
    <lineage>
        <taxon>Bacteria</taxon>
        <taxon>Pseudomonadati</taxon>
        <taxon>Bacteroidota</taxon>
        <taxon>Flavobacteriia</taxon>
        <taxon>Flavobacteriales</taxon>
        <taxon>Flavobacteriaceae</taxon>
        <taxon>Flavobacterium</taxon>
    </lineage>
</organism>
<protein>
    <submittedName>
        <fullName evidence="1">Uncharacterized protein</fullName>
    </submittedName>
</protein>
<sequence length="31" mass="3622">MTSFKTKSLTNKAQKRMFLSFILLFIALEIT</sequence>
<dbReference type="Proteomes" id="UP000093807">
    <property type="component" value="Unassembled WGS sequence"/>
</dbReference>
<proteinExistence type="predicted"/>
<dbReference type="AlphaFoldDB" id="A0A199XMJ2"/>
<evidence type="ECO:0000313" key="2">
    <source>
        <dbReference type="Proteomes" id="UP000093807"/>
    </source>
</evidence>
<keyword evidence="2" id="KW-1185">Reference proteome</keyword>
<name>A0A199XMJ2_9FLAO</name>
<accession>A0A199XMJ2</accession>
<comment type="caution">
    <text evidence="1">The sequence shown here is derived from an EMBL/GenBank/DDBJ whole genome shotgun (WGS) entry which is preliminary data.</text>
</comment>
<dbReference type="EMBL" id="JMTM01000070">
    <property type="protein sequence ID" value="OAZ02948.1"/>
    <property type="molecule type" value="Genomic_DNA"/>
</dbReference>
<gene>
    <name evidence="1" type="ORF">FLB_26190</name>
</gene>